<protein>
    <recommendedName>
        <fullName evidence="11">Nodulin-like domain-containing protein</fullName>
    </recommendedName>
</protein>
<feature type="transmembrane region" description="Helical" evidence="6">
    <location>
        <begin position="187"/>
        <end position="207"/>
    </location>
</feature>
<keyword evidence="3 6" id="KW-1133">Transmembrane helix</keyword>
<dbReference type="AlphaFoldDB" id="A0A8T1RFG5"/>
<evidence type="ECO:0000259" key="8">
    <source>
        <dbReference type="Pfam" id="PF23262"/>
    </source>
</evidence>
<name>A0A8T1RFG5_CARIL</name>
<feature type="transmembrane region" description="Helical" evidence="6">
    <location>
        <begin position="219"/>
        <end position="241"/>
    </location>
</feature>
<keyword evidence="4 6" id="KW-0472">Membrane</keyword>
<feature type="region of interest" description="Disordered" evidence="5">
    <location>
        <begin position="288"/>
        <end position="329"/>
    </location>
</feature>
<gene>
    <name evidence="9" type="ORF">CIPAW_02G171200</name>
</gene>
<evidence type="ECO:0000256" key="6">
    <source>
        <dbReference type="SAM" id="Phobius"/>
    </source>
</evidence>
<feature type="transmembrane region" description="Helical" evidence="6">
    <location>
        <begin position="348"/>
        <end position="372"/>
    </location>
</feature>
<evidence type="ECO:0000256" key="2">
    <source>
        <dbReference type="ARBA" id="ARBA00022692"/>
    </source>
</evidence>
<organism evidence="9 10">
    <name type="scientific">Carya illinoinensis</name>
    <name type="common">Pecan</name>
    <dbReference type="NCBI Taxonomy" id="32201"/>
    <lineage>
        <taxon>Eukaryota</taxon>
        <taxon>Viridiplantae</taxon>
        <taxon>Streptophyta</taxon>
        <taxon>Embryophyta</taxon>
        <taxon>Tracheophyta</taxon>
        <taxon>Spermatophyta</taxon>
        <taxon>Magnoliopsida</taxon>
        <taxon>eudicotyledons</taxon>
        <taxon>Gunneridae</taxon>
        <taxon>Pentapetalae</taxon>
        <taxon>rosids</taxon>
        <taxon>fabids</taxon>
        <taxon>Fagales</taxon>
        <taxon>Juglandaceae</taxon>
        <taxon>Carya</taxon>
    </lineage>
</organism>
<evidence type="ECO:0000259" key="7">
    <source>
        <dbReference type="Pfam" id="PF06813"/>
    </source>
</evidence>
<dbReference type="InterPro" id="IPR010658">
    <property type="entry name" value="Nodulin-like"/>
</dbReference>
<feature type="transmembrane region" description="Helical" evidence="6">
    <location>
        <begin position="253"/>
        <end position="272"/>
    </location>
</feature>
<dbReference type="Pfam" id="PF23262">
    <property type="entry name" value="NFD4_C"/>
    <property type="match status" value="1"/>
</dbReference>
<dbReference type="GO" id="GO:0016020">
    <property type="term" value="C:membrane"/>
    <property type="evidence" value="ECO:0007669"/>
    <property type="project" value="UniProtKB-SubCell"/>
</dbReference>
<evidence type="ECO:0000256" key="1">
    <source>
        <dbReference type="ARBA" id="ARBA00004141"/>
    </source>
</evidence>
<keyword evidence="2 6" id="KW-0812">Transmembrane</keyword>
<evidence type="ECO:0000313" key="10">
    <source>
        <dbReference type="Proteomes" id="UP000811609"/>
    </source>
</evidence>
<evidence type="ECO:0000256" key="4">
    <source>
        <dbReference type="ARBA" id="ARBA00023136"/>
    </source>
</evidence>
<keyword evidence="10" id="KW-1185">Reference proteome</keyword>
<sequence length="612" mass="67302">MVFPVAGGGDGGWADMRSFALQVLRGRWLMVFATSILMSVSGASYSFGLYSNDIKSTLGYDQSTLNLLSFFKDLGSNIGLVSGLVSEITPPWVVLSVGAVFNFCGYFMLWLAVTQKIARPKVWHMCFYIFIGANSHTFTNTGALITGVKNFPESRGVVIGVSEGYISLSTAIVTQFYHAFYGNDTKALIFLMASLPMAVSFVFIRVIRIIKGARQPNVAKVFFQFLYISLILALFLLIMIIVQKNVKFTQSAYGGSVAVVLFLLFLPLAVVIKQEYMLWKSSKKVINDRSPSTRTSEIEKQNPETPPSAKALPFTSPTSSPPSPSAENQDSCWKTMFQKVDRGEDHTILQAVFSIDMLLLFLATTCALGGTLTVMDNLGQLGLSFGYSRADISMFASLISIWIYFGKILGGVVSEILLTKYKFPRTLMLTLVLLLSCAGFLLIAFKAPYALYISSIIIGLCFGAQWPLIFAIISELFGLKYYSTLYNFGVVASPVGSFLLNVKTTGYLYDREAKKQLAALGLERKPGEELNCVGGDCFKLPFILITAVTLFATLLSLILVLRTSNFYKGDIYKKFREKVKAAESGQVMADDNGVGLPKVNESQNTALSINFN</sequence>
<feature type="domain" description="Nodulin-like" evidence="7">
    <location>
        <begin position="27"/>
        <end position="272"/>
    </location>
</feature>
<dbReference type="Pfam" id="PF06813">
    <property type="entry name" value="Nodulin-like"/>
    <property type="match status" value="1"/>
</dbReference>
<comment type="subcellular location">
    <subcellularLocation>
        <location evidence="1">Membrane</location>
        <topology evidence="1">Multi-pass membrane protein</topology>
    </subcellularLocation>
</comment>
<feature type="transmembrane region" description="Helical" evidence="6">
    <location>
        <begin position="392"/>
        <end position="414"/>
    </location>
</feature>
<feature type="transmembrane region" description="Helical" evidence="6">
    <location>
        <begin position="125"/>
        <end position="145"/>
    </location>
</feature>
<feature type="transmembrane region" description="Helical" evidence="6">
    <location>
        <begin position="451"/>
        <end position="473"/>
    </location>
</feature>
<dbReference type="Proteomes" id="UP000811609">
    <property type="component" value="Chromosome 2"/>
</dbReference>
<evidence type="ECO:0000256" key="3">
    <source>
        <dbReference type="ARBA" id="ARBA00022989"/>
    </source>
</evidence>
<feature type="transmembrane region" description="Helical" evidence="6">
    <location>
        <begin position="92"/>
        <end position="113"/>
    </location>
</feature>
<dbReference type="PANTHER" id="PTHR21576">
    <property type="entry name" value="UNCHARACTERIZED NODULIN-LIKE PROTEIN"/>
    <property type="match status" value="1"/>
</dbReference>
<accession>A0A8T1RFG5</accession>
<feature type="transmembrane region" description="Helical" evidence="6">
    <location>
        <begin position="540"/>
        <end position="561"/>
    </location>
</feature>
<evidence type="ECO:0000256" key="5">
    <source>
        <dbReference type="SAM" id="MobiDB-lite"/>
    </source>
</evidence>
<feature type="transmembrane region" description="Helical" evidence="6">
    <location>
        <begin position="28"/>
        <end position="50"/>
    </location>
</feature>
<evidence type="ECO:0000313" key="9">
    <source>
        <dbReference type="EMBL" id="KAG6665586.1"/>
    </source>
</evidence>
<proteinExistence type="predicted"/>
<feature type="domain" description="NFD4 C-terminal" evidence="8">
    <location>
        <begin position="368"/>
        <end position="567"/>
    </location>
</feature>
<comment type="caution">
    <text evidence="9">The sequence shown here is derived from an EMBL/GenBank/DDBJ whole genome shotgun (WGS) entry which is preliminary data.</text>
</comment>
<dbReference type="EMBL" id="CM031810">
    <property type="protein sequence ID" value="KAG6665586.1"/>
    <property type="molecule type" value="Genomic_DNA"/>
</dbReference>
<dbReference type="PANTHER" id="PTHR21576:SF84">
    <property type="entry name" value="FAMILY PROTEIN, PUTATIVE, EXPRESSED-RELATED"/>
    <property type="match status" value="1"/>
</dbReference>
<dbReference type="InterPro" id="IPR056555">
    <property type="entry name" value="NFD4_C"/>
</dbReference>
<feature type="transmembrane region" description="Helical" evidence="6">
    <location>
        <begin position="485"/>
        <end position="502"/>
    </location>
</feature>
<feature type="transmembrane region" description="Helical" evidence="6">
    <location>
        <begin position="426"/>
        <end position="445"/>
    </location>
</feature>
<reference evidence="9" key="1">
    <citation type="submission" date="2020-12" db="EMBL/GenBank/DDBJ databases">
        <title>WGS assembly of Carya illinoinensis cv. Pawnee.</title>
        <authorList>
            <person name="Platts A."/>
            <person name="Shu S."/>
            <person name="Wright S."/>
            <person name="Barry K."/>
            <person name="Edger P."/>
            <person name="Pires J.C."/>
            <person name="Schmutz J."/>
        </authorList>
    </citation>
    <scope>NUCLEOTIDE SEQUENCE</scope>
    <source>
        <tissue evidence="9">Leaf</tissue>
    </source>
</reference>
<evidence type="ECO:0008006" key="11">
    <source>
        <dbReference type="Google" id="ProtNLM"/>
    </source>
</evidence>